<evidence type="ECO:0000313" key="1">
    <source>
        <dbReference type="EMBL" id="SAK94450.1"/>
    </source>
</evidence>
<organism evidence="1 2">
    <name type="scientific">Caballeronia catudaia</name>
    <dbReference type="NCBI Taxonomy" id="1777136"/>
    <lineage>
        <taxon>Bacteria</taxon>
        <taxon>Pseudomonadati</taxon>
        <taxon>Pseudomonadota</taxon>
        <taxon>Betaproteobacteria</taxon>
        <taxon>Burkholderiales</taxon>
        <taxon>Burkholderiaceae</taxon>
        <taxon>Caballeronia</taxon>
    </lineage>
</organism>
<dbReference type="EMBL" id="FCOF02000071">
    <property type="protein sequence ID" value="SAK94450.1"/>
    <property type="molecule type" value="Genomic_DNA"/>
</dbReference>
<protein>
    <submittedName>
        <fullName evidence="1">Uncharacterized protein</fullName>
    </submittedName>
</protein>
<keyword evidence="2" id="KW-1185">Reference proteome</keyword>
<reference evidence="1" key="1">
    <citation type="submission" date="2016-01" db="EMBL/GenBank/DDBJ databases">
        <authorList>
            <person name="Peeters C."/>
        </authorList>
    </citation>
    <scope>NUCLEOTIDE SEQUENCE [LARGE SCALE GENOMIC DNA]</scope>
    <source>
        <strain evidence="1">LMG 29318</strain>
    </source>
</reference>
<accession>A0A158DJ67</accession>
<gene>
    <name evidence="1" type="ORF">AWB75_06811</name>
</gene>
<name>A0A158DJ67_9BURK</name>
<comment type="caution">
    <text evidence="1">The sequence shown here is derived from an EMBL/GenBank/DDBJ whole genome shotgun (WGS) entry which is preliminary data.</text>
</comment>
<sequence length="82" mass="9377">MEVYYEGAIIRPVITQRDGVFNSSVAIRGDDGMQEFHEALAVLLPLMRQNYLLSIGQWPILMESRGQNPRPRRCDVDKIMLG</sequence>
<dbReference type="AlphaFoldDB" id="A0A158DJ67"/>
<dbReference type="Proteomes" id="UP000054870">
    <property type="component" value="Unassembled WGS sequence"/>
</dbReference>
<evidence type="ECO:0000313" key="2">
    <source>
        <dbReference type="Proteomes" id="UP000054870"/>
    </source>
</evidence>
<proteinExistence type="predicted"/>